<evidence type="ECO:0000313" key="2">
    <source>
        <dbReference type="EMBL" id="CAI4031869.1"/>
    </source>
</evidence>
<keyword evidence="3" id="KW-1185">Reference proteome</keyword>
<sequence>MPVNMTPNKKRPNPAAAPAPAAPSAAEEQDPTQETKEDREKALADAESKNLWDATEVIDMDKW</sequence>
<protein>
    <submittedName>
        <fullName evidence="2">Uncharacterized protein</fullName>
    </submittedName>
</protein>
<feature type="compositionally biased region" description="Basic and acidic residues" evidence="1">
    <location>
        <begin position="33"/>
        <end position="48"/>
    </location>
</feature>
<name>A0AA86MZF2_9BACT</name>
<dbReference type="AlphaFoldDB" id="A0AA86MZF2"/>
<reference evidence="2" key="1">
    <citation type="submission" date="2022-10" db="EMBL/GenBank/DDBJ databases">
        <authorList>
            <person name="Koch H."/>
        </authorList>
    </citation>
    <scope>NUCLEOTIDE SEQUENCE</scope>
    <source>
        <strain evidence="2">DNF</strain>
    </source>
</reference>
<feature type="region of interest" description="Disordered" evidence="1">
    <location>
        <begin position="1"/>
        <end position="48"/>
    </location>
</feature>
<dbReference type="RefSeq" id="WP_289268627.1">
    <property type="nucleotide sequence ID" value="NZ_OX365700.1"/>
</dbReference>
<evidence type="ECO:0000256" key="1">
    <source>
        <dbReference type="SAM" id="MobiDB-lite"/>
    </source>
</evidence>
<dbReference type="KEGG" id="nti:DNFV4_02290"/>
<dbReference type="Proteomes" id="UP001179121">
    <property type="component" value="Chromosome"/>
</dbReference>
<dbReference type="EMBL" id="OX365700">
    <property type="protein sequence ID" value="CAI4031869.1"/>
    <property type="molecule type" value="Genomic_DNA"/>
</dbReference>
<gene>
    <name evidence="2" type="ORF">DNFV4_02290</name>
</gene>
<evidence type="ECO:0000313" key="3">
    <source>
        <dbReference type="Proteomes" id="UP001179121"/>
    </source>
</evidence>
<organism evidence="2 3">
    <name type="scientific">Nitrospira tepida</name>
    <dbReference type="NCBI Taxonomy" id="2973512"/>
    <lineage>
        <taxon>Bacteria</taxon>
        <taxon>Pseudomonadati</taxon>
        <taxon>Nitrospirota</taxon>
        <taxon>Nitrospiria</taxon>
        <taxon>Nitrospirales</taxon>
        <taxon>Nitrospiraceae</taxon>
        <taxon>Nitrospira</taxon>
    </lineage>
</organism>
<proteinExistence type="predicted"/>
<accession>A0AA86MZF2</accession>